<gene>
    <name evidence="1" type="ORF">SPBR_08038</name>
</gene>
<dbReference type="Proteomes" id="UP000031575">
    <property type="component" value="Unassembled WGS sequence"/>
</dbReference>
<dbReference type="RefSeq" id="XP_040616710.1">
    <property type="nucleotide sequence ID" value="XM_040766287.1"/>
</dbReference>
<dbReference type="VEuPathDB" id="FungiDB:SPBR_08038"/>
<evidence type="ECO:0000313" key="1">
    <source>
        <dbReference type="EMBL" id="KIH88700.1"/>
    </source>
</evidence>
<dbReference type="EMBL" id="AWTV01000009">
    <property type="protein sequence ID" value="KIH88700.1"/>
    <property type="molecule type" value="Genomic_DNA"/>
</dbReference>
<comment type="caution">
    <text evidence="1">The sequence shown here is derived from an EMBL/GenBank/DDBJ whole genome shotgun (WGS) entry which is preliminary data.</text>
</comment>
<accession>A0A0C2IP54</accession>
<name>A0A0C2IP54_9PEZI</name>
<reference evidence="1 2" key="1">
    <citation type="journal article" date="2014" name="BMC Genomics">
        <title>Comparative genomics of the major fungal agents of human and animal Sporotrichosis: Sporothrix schenckii and Sporothrix brasiliensis.</title>
        <authorList>
            <person name="Teixeira M.M."/>
            <person name="de Almeida L.G."/>
            <person name="Kubitschek-Barreira P."/>
            <person name="Alves F.L."/>
            <person name="Kioshima E.S."/>
            <person name="Abadio A.K."/>
            <person name="Fernandes L."/>
            <person name="Derengowski L.S."/>
            <person name="Ferreira K.S."/>
            <person name="Souza R.C."/>
            <person name="Ruiz J.C."/>
            <person name="de Andrade N.C."/>
            <person name="Paes H.C."/>
            <person name="Nicola A.M."/>
            <person name="Albuquerque P."/>
            <person name="Gerber A.L."/>
            <person name="Martins V.P."/>
            <person name="Peconick L.D."/>
            <person name="Neto A.V."/>
            <person name="Chaucanez C.B."/>
            <person name="Silva P.A."/>
            <person name="Cunha O.L."/>
            <person name="de Oliveira F.F."/>
            <person name="dos Santos T.C."/>
            <person name="Barros A.L."/>
            <person name="Soares M.A."/>
            <person name="de Oliveira L.M."/>
            <person name="Marini M.M."/>
            <person name="Villalobos-Duno H."/>
            <person name="Cunha M.M."/>
            <person name="de Hoog S."/>
            <person name="da Silveira J.F."/>
            <person name="Henrissat B."/>
            <person name="Nino-Vega G.A."/>
            <person name="Cisalpino P.S."/>
            <person name="Mora-Montes H.M."/>
            <person name="Almeida S.R."/>
            <person name="Stajich J.E."/>
            <person name="Lopes-Bezerra L.M."/>
            <person name="Vasconcelos A.T."/>
            <person name="Felipe M.S."/>
        </authorList>
    </citation>
    <scope>NUCLEOTIDE SEQUENCE [LARGE SCALE GENOMIC DNA]</scope>
    <source>
        <strain evidence="1 2">5110</strain>
    </source>
</reference>
<sequence>MNFKKTQKLCYDLTCPMYQQYLQNASRIQDMNKTAHGTGFVMGELGEVTSAKAIEAVKTTEVVKTLEVIKGQHNNGEK</sequence>
<proteinExistence type="predicted"/>
<keyword evidence="2" id="KW-1185">Reference proteome</keyword>
<dbReference type="AlphaFoldDB" id="A0A0C2IP54"/>
<organism evidence="1 2">
    <name type="scientific">Sporothrix brasiliensis 5110</name>
    <dbReference type="NCBI Taxonomy" id="1398154"/>
    <lineage>
        <taxon>Eukaryota</taxon>
        <taxon>Fungi</taxon>
        <taxon>Dikarya</taxon>
        <taxon>Ascomycota</taxon>
        <taxon>Pezizomycotina</taxon>
        <taxon>Sordariomycetes</taxon>
        <taxon>Sordariomycetidae</taxon>
        <taxon>Ophiostomatales</taxon>
        <taxon>Ophiostomataceae</taxon>
        <taxon>Sporothrix</taxon>
    </lineage>
</organism>
<protein>
    <submittedName>
        <fullName evidence="1">Uncharacterized protein</fullName>
    </submittedName>
</protein>
<evidence type="ECO:0000313" key="2">
    <source>
        <dbReference type="Proteomes" id="UP000031575"/>
    </source>
</evidence>
<dbReference type="GeneID" id="63681208"/>
<dbReference type="HOGENOM" id="CLU_2623606_0_0_1"/>